<gene>
    <name evidence="1" type="ORF">IEQ34_022949</name>
</gene>
<evidence type="ECO:0000313" key="1">
    <source>
        <dbReference type="EMBL" id="KAH0449149.1"/>
    </source>
</evidence>
<reference evidence="1 2" key="1">
    <citation type="journal article" date="2021" name="Hortic Res">
        <title>Chromosome-scale assembly of the Dendrobium chrysotoxum genome enhances the understanding of orchid evolution.</title>
        <authorList>
            <person name="Zhang Y."/>
            <person name="Zhang G.Q."/>
            <person name="Zhang D."/>
            <person name="Liu X.D."/>
            <person name="Xu X.Y."/>
            <person name="Sun W.H."/>
            <person name="Yu X."/>
            <person name="Zhu X."/>
            <person name="Wang Z.W."/>
            <person name="Zhao X."/>
            <person name="Zhong W.Y."/>
            <person name="Chen H."/>
            <person name="Yin W.L."/>
            <person name="Huang T."/>
            <person name="Niu S.C."/>
            <person name="Liu Z.J."/>
        </authorList>
    </citation>
    <scope>NUCLEOTIDE SEQUENCE [LARGE SCALE GENOMIC DNA]</scope>
    <source>
        <strain evidence="1">Lindl</strain>
    </source>
</reference>
<dbReference type="AlphaFoldDB" id="A0AAV7G0D0"/>
<sequence>MRSSIESPSPQLIFHFSSNSIEEEDSLLFLTDISHWRLVRWCLNFNHLTHERPCFGIPVETLIRKLDGLMRGFDGEMALQTRVYELVEASPSPQIGSSPFNQIVLAVWSLLVHGSTAGQNFKEDNSKAVDITL</sequence>
<dbReference type="EMBL" id="JAGFBR010000019">
    <property type="protein sequence ID" value="KAH0449149.1"/>
    <property type="molecule type" value="Genomic_DNA"/>
</dbReference>
<keyword evidence="2" id="KW-1185">Reference proteome</keyword>
<accession>A0AAV7G0D0</accession>
<protein>
    <recommendedName>
        <fullName evidence="3">Cytochrome P450</fullName>
    </recommendedName>
</protein>
<evidence type="ECO:0008006" key="3">
    <source>
        <dbReference type="Google" id="ProtNLM"/>
    </source>
</evidence>
<proteinExistence type="predicted"/>
<name>A0AAV7G0D0_DENCH</name>
<comment type="caution">
    <text evidence="1">The sequence shown here is derived from an EMBL/GenBank/DDBJ whole genome shotgun (WGS) entry which is preliminary data.</text>
</comment>
<evidence type="ECO:0000313" key="2">
    <source>
        <dbReference type="Proteomes" id="UP000775213"/>
    </source>
</evidence>
<dbReference type="Proteomes" id="UP000775213">
    <property type="component" value="Unassembled WGS sequence"/>
</dbReference>
<organism evidence="1 2">
    <name type="scientific">Dendrobium chrysotoxum</name>
    <name type="common">Orchid</name>
    <dbReference type="NCBI Taxonomy" id="161865"/>
    <lineage>
        <taxon>Eukaryota</taxon>
        <taxon>Viridiplantae</taxon>
        <taxon>Streptophyta</taxon>
        <taxon>Embryophyta</taxon>
        <taxon>Tracheophyta</taxon>
        <taxon>Spermatophyta</taxon>
        <taxon>Magnoliopsida</taxon>
        <taxon>Liliopsida</taxon>
        <taxon>Asparagales</taxon>
        <taxon>Orchidaceae</taxon>
        <taxon>Epidendroideae</taxon>
        <taxon>Malaxideae</taxon>
        <taxon>Dendrobiinae</taxon>
        <taxon>Dendrobium</taxon>
    </lineage>
</organism>